<dbReference type="AlphaFoldDB" id="A0A4Y2EBT0"/>
<organism evidence="1 2">
    <name type="scientific">Araneus ventricosus</name>
    <name type="common">Orbweaver spider</name>
    <name type="synonym">Epeira ventricosa</name>
    <dbReference type="NCBI Taxonomy" id="182803"/>
    <lineage>
        <taxon>Eukaryota</taxon>
        <taxon>Metazoa</taxon>
        <taxon>Ecdysozoa</taxon>
        <taxon>Arthropoda</taxon>
        <taxon>Chelicerata</taxon>
        <taxon>Arachnida</taxon>
        <taxon>Araneae</taxon>
        <taxon>Araneomorphae</taxon>
        <taxon>Entelegynae</taxon>
        <taxon>Araneoidea</taxon>
        <taxon>Araneidae</taxon>
        <taxon>Araneus</taxon>
    </lineage>
</organism>
<proteinExistence type="predicted"/>
<keyword evidence="2" id="KW-1185">Reference proteome</keyword>
<dbReference type="Proteomes" id="UP000499080">
    <property type="component" value="Unassembled WGS sequence"/>
</dbReference>
<comment type="caution">
    <text evidence="1">The sequence shown here is derived from an EMBL/GenBank/DDBJ whole genome shotgun (WGS) entry which is preliminary data.</text>
</comment>
<name>A0A4Y2EBT0_ARAVE</name>
<reference evidence="1 2" key="1">
    <citation type="journal article" date="2019" name="Sci. Rep.">
        <title>Orb-weaving spider Araneus ventricosus genome elucidates the spidroin gene catalogue.</title>
        <authorList>
            <person name="Kono N."/>
            <person name="Nakamura H."/>
            <person name="Ohtoshi R."/>
            <person name="Moran D.A.P."/>
            <person name="Shinohara A."/>
            <person name="Yoshida Y."/>
            <person name="Fujiwara M."/>
            <person name="Mori M."/>
            <person name="Tomita M."/>
            <person name="Arakawa K."/>
        </authorList>
    </citation>
    <scope>NUCLEOTIDE SEQUENCE [LARGE SCALE GENOMIC DNA]</scope>
</reference>
<protein>
    <submittedName>
        <fullName evidence="1">Uncharacterized protein</fullName>
    </submittedName>
</protein>
<dbReference type="EMBL" id="BGPR01092281">
    <property type="protein sequence ID" value="GBM26633.1"/>
    <property type="molecule type" value="Genomic_DNA"/>
</dbReference>
<evidence type="ECO:0000313" key="2">
    <source>
        <dbReference type="Proteomes" id="UP000499080"/>
    </source>
</evidence>
<evidence type="ECO:0000313" key="1">
    <source>
        <dbReference type="EMBL" id="GBM26633.1"/>
    </source>
</evidence>
<accession>A0A4Y2EBT0</accession>
<feature type="non-terminal residue" evidence="1">
    <location>
        <position position="60"/>
    </location>
</feature>
<gene>
    <name evidence="1" type="ORF">AVEN_216689_1</name>
</gene>
<sequence length="60" mass="7028">MKTAFDWVHESFLVNWSGKDFQEILLFFLRHHEGRPERAVRLKKEASKFKCTAESIFGAG</sequence>